<dbReference type="InterPro" id="IPR011059">
    <property type="entry name" value="Metal-dep_hydrolase_composite"/>
</dbReference>
<protein>
    <submittedName>
        <fullName evidence="2">Amidohydrolase</fullName>
    </submittedName>
</protein>
<dbReference type="PANTHER" id="PTHR22642">
    <property type="entry name" value="IMIDAZOLONEPROPIONASE"/>
    <property type="match status" value="1"/>
</dbReference>
<dbReference type="AlphaFoldDB" id="A0A919NN63"/>
<organism evidence="2 3">
    <name type="scientific">Paractinoplanes tereljensis</name>
    <dbReference type="NCBI Taxonomy" id="571912"/>
    <lineage>
        <taxon>Bacteria</taxon>
        <taxon>Bacillati</taxon>
        <taxon>Actinomycetota</taxon>
        <taxon>Actinomycetes</taxon>
        <taxon>Micromonosporales</taxon>
        <taxon>Micromonosporaceae</taxon>
        <taxon>Paractinoplanes</taxon>
    </lineage>
</organism>
<gene>
    <name evidence="2" type="ORF">Ate02nite_43080</name>
</gene>
<evidence type="ECO:0000313" key="3">
    <source>
        <dbReference type="Proteomes" id="UP000623608"/>
    </source>
</evidence>
<dbReference type="CDD" id="cd01300">
    <property type="entry name" value="YtcJ_like"/>
    <property type="match status" value="1"/>
</dbReference>
<accession>A0A919NN63</accession>
<dbReference type="Proteomes" id="UP000623608">
    <property type="component" value="Unassembled WGS sequence"/>
</dbReference>
<dbReference type="Gene3D" id="3.10.310.70">
    <property type="match status" value="1"/>
</dbReference>
<name>A0A919NN63_9ACTN</name>
<dbReference type="Gene3D" id="3.20.20.140">
    <property type="entry name" value="Metal-dependent hydrolases"/>
    <property type="match status" value="1"/>
</dbReference>
<dbReference type="InterPro" id="IPR033932">
    <property type="entry name" value="YtcJ-like"/>
</dbReference>
<dbReference type="Pfam" id="PF07969">
    <property type="entry name" value="Amidohydro_3"/>
    <property type="match status" value="1"/>
</dbReference>
<sequence>MYVNGQVWNGRRARPADVHVAGGTIEAVASPGALPPAPGSVIHDLEGGALLPGFADAHAHPLIGGLEDRYCPVRGSRTVGEVRDRVRVYARAHPGQWLIYGEGFELTLAPGGVFRASWLDEVVADRPVVLRSSDIHTVWCNTAALRRAGLLHLAADPVDGRLDRDADGTPIGTLREWGAFQPALDLVPPPGPADRTLALSRASRRLAATGLTWVQDAWVEAGDVPAYLGADLAVRMNLALRADPHTWREQREHFRSLRGAASDTVSVRTVKFFVDGIIEGGTAAMLDPYEDSADGCGLPNWEPAELQAAVTAFDADGFQAHIHAMGDAGVRTALDAVEAAARTNGPRDRRPVLTHLQLVHPADLPRFRELGVVAVFQPLWARPDAVMTDLTLPRLGDERGGRQYAIADMLASGATVAFASDWPITRPEPLHILSAAATRGGWLPGQRVDVARGVGCYTTGTARLAFAEHTQGTIRPGMRADLVHLGTDPTTVDPAALPAVPIRGTWLAGRRTA</sequence>
<dbReference type="SUPFAM" id="SSF51338">
    <property type="entry name" value="Composite domain of metallo-dependent hydrolases"/>
    <property type="match status" value="1"/>
</dbReference>
<feature type="domain" description="Amidohydrolase 3" evidence="1">
    <location>
        <begin position="44"/>
        <end position="512"/>
    </location>
</feature>
<reference evidence="2" key="1">
    <citation type="submission" date="2021-01" db="EMBL/GenBank/DDBJ databases">
        <title>Whole genome shotgun sequence of Actinoplanes tereljensis NBRC 105297.</title>
        <authorList>
            <person name="Komaki H."/>
            <person name="Tamura T."/>
        </authorList>
    </citation>
    <scope>NUCLEOTIDE SEQUENCE</scope>
    <source>
        <strain evidence="2">NBRC 105297</strain>
    </source>
</reference>
<dbReference type="Gene3D" id="2.30.40.10">
    <property type="entry name" value="Urease, subunit C, domain 1"/>
    <property type="match status" value="1"/>
</dbReference>
<dbReference type="InterPro" id="IPR013108">
    <property type="entry name" value="Amidohydro_3"/>
</dbReference>
<dbReference type="PANTHER" id="PTHR22642:SF2">
    <property type="entry name" value="PROTEIN LONG AFTER FAR-RED 3"/>
    <property type="match status" value="1"/>
</dbReference>
<dbReference type="GO" id="GO:0016810">
    <property type="term" value="F:hydrolase activity, acting on carbon-nitrogen (but not peptide) bonds"/>
    <property type="evidence" value="ECO:0007669"/>
    <property type="project" value="InterPro"/>
</dbReference>
<proteinExistence type="predicted"/>
<dbReference type="EMBL" id="BOMY01000030">
    <property type="protein sequence ID" value="GIF21578.1"/>
    <property type="molecule type" value="Genomic_DNA"/>
</dbReference>
<comment type="caution">
    <text evidence="2">The sequence shown here is derived from an EMBL/GenBank/DDBJ whole genome shotgun (WGS) entry which is preliminary data.</text>
</comment>
<evidence type="ECO:0000313" key="2">
    <source>
        <dbReference type="EMBL" id="GIF21578.1"/>
    </source>
</evidence>
<dbReference type="InterPro" id="IPR032466">
    <property type="entry name" value="Metal_Hydrolase"/>
</dbReference>
<dbReference type="SUPFAM" id="SSF51556">
    <property type="entry name" value="Metallo-dependent hydrolases"/>
    <property type="match status" value="1"/>
</dbReference>
<evidence type="ECO:0000259" key="1">
    <source>
        <dbReference type="Pfam" id="PF07969"/>
    </source>
</evidence>
<keyword evidence="3" id="KW-1185">Reference proteome</keyword>